<dbReference type="EMBL" id="UYYB01005384">
    <property type="protein sequence ID" value="VDM67392.1"/>
    <property type="molecule type" value="Genomic_DNA"/>
</dbReference>
<gene>
    <name evidence="1" type="ORF">SVUK_LOCUS2390</name>
</gene>
<dbReference type="AlphaFoldDB" id="A0A3P7KIA2"/>
<keyword evidence="2" id="KW-1185">Reference proteome</keyword>
<proteinExistence type="predicted"/>
<evidence type="ECO:0000313" key="1">
    <source>
        <dbReference type="EMBL" id="VDM67392.1"/>
    </source>
</evidence>
<dbReference type="Proteomes" id="UP000270094">
    <property type="component" value="Unassembled WGS sequence"/>
</dbReference>
<reference evidence="1 2" key="1">
    <citation type="submission" date="2018-11" db="EMBL/GenBank/DDBJ databases">
        <authorList>
            <consortium name="Pathogen Informatics"/>
        </authorList>
    </citation>
    <scope>NUCLEOTIDE SEQUENCE [LARGE SCALE GENOMIC DNA]</scope>
</reference>
<protein>
    <submittedName>
        <fullName evidence="1">Uncharacterized protein</fullName>
    </submittedName>
</protein>
<name>A0A3P7KIA2_STRVU</name>
<sequence length="72" mass="8547">MSQVRTERQLKALQIDDIRITDAVTEAVERQPSWALLHQMIWCWSEEKELRKGTEVKEPFQVVRLEAPQKIE</sequence>
<organism evidence="1 2">
    <name type="scientific">Strongylus vulgaris</name>
    <name type="common">Blood worm</name>
    <dbReference type="NCBI Taxonomy" id="40348"/>
    <lineage>
        <taxon>Eukaryota</taxon>
        <taxon>Metazoa</taxon>
        <taxon>Ecdysozoa</taxon>
        <taxon>Nematoda</taxon>
        <taxon>Chromadorea</taxon>
        <taxon>Rhabditida</taxon>
        <taxon>Rhabditina</taxon>
        <taxon>Rhabditomorpha</taxon>
        <taxon>Strongyloidea</taxon>
        <taxon>Strongylidae</taxon>
        <taxon>Strongylus</taxon>
    </lineage>
</organism>
<accession>A0A3P7KIA2</accession>
<evidence type="ECO:0000313" key="2">
    <source>
        <dbReference type="Proteomes" id="UP000270094"/>
    </source>
</evidence>